<gene>
    <name evidence="2" type="ORF">K402DRAFT_25690</name>
</gene>
<evidence type="ECO:0000256" key="1">
    <source>
        <dbReference type="SAM" id="Phobius"/>
    </source>
</evidence>
<accession>A0A6G1H5V1</accession>
<sequence>MDTKGTGFASFSETVVFGLASVHGVKVDLLSVVCGRWRKRLWKIPRSSTGYNDVRHGLPAAQYTKATTCTQRMKNGIVSHSASLPHNVFLYFLRFLLLWPGSCIIISFLVVGSRKGV</sequence>
<keyword evidence="1" id="KW-1133">Transmembrane helix</keyword>
<evidence type="ECO:0000313" key="3">
    <source>
        <dbReference type="Proteomes" id="UP000800041"/>
    </source>
</evidence>
<dbReference type="AlphaFoldDB" id="A0A6G1H5V1"/>
<feature type="transmembrane region" description="Helical" evidence="1">
    <location>
        <begin position="88"/>
        <end position="111"/>
    </location>
</feature>
<dbReference type="EMBL" id="ML977148">
    <property type="protein sequence ID" value="KAF1988535.1"/>
    <property type="molecule type" value="Genomic_DNA"/>
</dbReference>
<dbReference type="Proteomes" id="UP000800041">
    <property type="component" value="Unassembled WGS sequence"/>
</dbReference>
<reference evidence="2" key="1">
    <citation type="journal article" date="2020" name="Stud. Mycol.">
        <title>101 Dothideomycetes genomes: a test case for predicting lifestyles and emergence of pathogens.</title>
        <authorList>
            <person name="Haridas S."/>
            <person name="Albert R."/>
            <person name="Binder M."/>
            <person name="Bloem J."/>
            <person name="Labutti K."/>
            <person name="Salamov A."/>
            <person name="Andreopoulos B."/>
            <person name="Baker S."/>
            <person name="Barry K."/>
            <person name="Bills G."/>
            <person name="Bluhm B."/>
            <person name="Cannon C."/>
            <person name="Castanera R."/>
            <person name="Culley D."/>
            <person name="Daum C."/>
            <person name="Ezra D."/>
            <person name="Gonzalez J."/>
            <person name="Henrissat B."/>
            <person name="Kuo A."/>
            <person name="Liang C."/>
            <person name="Lipzen A."/>
            <person name="Lutzoni F."/>
            <person name="Magnuson J."/>
            <person name="Mondo S."/>
            <person name="Nolan M."/>
            <person name="Ohm R."/>
            <person name="Pangilinan J."/>
            <person name="Park H.-J."/>
            <person name="Ramirez L."/>
            <person name="Alfaro M."/>
            <person name="Sun H."/>
            <person name="Tritt A."/>
            <person name="Yoshinaga Y."/>
            <person name="Zwiers L.-H."/>
            <person name="Turgeon B."/>
            <person name="Goodwin S."/>
            <person name="Spatafora J."/>
            <person name="Crous P."/>
            <person name="Grigoriev I."/>
        </authorList>
    </citation>
    <scope>NUCLEOTIDE SEQUENCE</scope>
    <source>
        <strain evidence="2">CBS 113979</strain>
    </source>
</reference>
<evidence type="ECO:0000313" key="2">
    <source>
        <dbReference type="EMBL" id="KAF1988535.1"/>
    </source>
</evidence>
<proteinExistence type="predicted"/>
<keyword evidence="3" id="KW-1185">Reference proteome</keyword>
<keyword evidence="1" id="KW-0812">Transmembrane</keyword>
<keyword evidence="1" id="KW-0472">Membrane</keyword>
<name>A0A6G1H5V1_9PEZI</name>
<protein>
    <submittedName>
        <fullName evidence="2">Uncharacterized protein</fullName>
    </submittedName>
</protein>
<organism evidence="2 3">
    <name type="scientific">Aulographum hederae CBS 113979</name>
    <dbReference type="NCBI Taxonomy" id="1176131"/>
    <lineage>
        <taxon>Eukaryota</taxon>
        <taxon>Fungi</taxon>
        <taxon>Dikarya</taxon>
        <taxon>Ascomycota</taxon>
        <taxon>Pezizomycotina</taxon>
        <taxon>Dothideomycetes</taxon>
        <taxon>Pleosporomycetidae</taxon>
        <taxon>Aulographales</taxon>
        <taxon>Aulographaceae</taxon>
    </lineage>
</organism>